<gene>
    <name evidence="2" type="ORF">ETD83_19150</name>
</gene>
<sequence>MTDHQQRARRWRDRPPATRLMAALVSALAIGAGFGALTSPLLWWVAAVMLGAPLGAIGACVTLPGWTGLLARLAVPVGAAVQMIGLPPGRNERITTIGQAIVLTAAAASIGFVIVRFLRTDRSDGPYASGPSM</sequence>
<accession>A0A5C4J9S1</accession>
<evidence type="ECO:0000256" key="1">
    <source>
        <dbReference type="SAM" id="Phobius"/>
    </source>
</evidence>
<feature type="transmembrane region" description="Helical" evidence="1">
    <location>
        <begin position="97"/>
        <end position="118"/>
    </location>
</feature>
<comment type="caution">
    <text evidence="2">The sequence shown here is derived from an EMBL/GenBank/DDBJ whole genome shotgun (WGS) entry which is preliminary data.</text>
</comment>
<protein>
    <submittedName>
        <fullName evidence="2">Uncharacterized protein</fullName>
    </submittedName>
</protein>
<name>A0A5C4J9S1_9ACTN</name>
<keyword evidence="1" id="KW-0472">Membrane</keyword>
<keyword evidence="1" id="KW-1133">Transmembrane helix</keyword>
<keyword evidence="3" id="KW-1185">Reference proteome</keyword>
<dbReference type="EMBL" id="VCKW01000093">
    <property type="protein sequence ID" value="TMQ98437.1"/>
    <property type="molecule type" value="Genomic_DNA"/>
</dbReference>
<organism evidence="2 3">
    <name type="scientific">Actinomadura soli</name>
    <dbReference type="NCBI Taxonomy" id="2508997"/>
    <lineage>
        <taxon>Bacteria</taxon>
        <taxon>Bacillati</taxon>
        <taxon>Actinomycetota</taxon>
        <taxon>Actinomycetes</taxon>
        <taxon>Streptosporangiales</taxon>
        <taxon>Thermomonosporaceae</taxon>
        <taxon>Actinomadura</taxon>
    </lineage>
</organism>
<feature type="transmembrane region" description="Helical" evidence="1">
    <location>
        <begin position="69"/>
        <end position="85"/>
    </location>
</feature>
<evidence type="ECO:0000313" key="3">
    <source>
        <dbReference type="Proteomes" id="UP000309174"/>
    </source>
</evidence>
<dbReference type="Proteomes" id="UP000309174">
    <property type="component" value="Unassembled WGS sequence"/>
</dbReference>
<keyword evidence="1" id="KW-0812">Transmembrane</keyword>
<evidence type="ECO:0000313" key="2">
    <source>
        <dbReference type="EMBL" id="TMQ98437.1"/>
    </source>
</evidence>
<reference evidence="2 3" key="1">
    <citation type="submission" date="2019-05" db="EMBL/GenBank/DDBJ databases">
        <title>Draft genome sequence of Actinomadura sp. 14C53.</title>
        <authorList>
            <person name="Saricaoglu S."/>
            <person name="Isik K."/>
        </authorList>
    </citation>
    <scope>NUCLEOTIDE SEQUENCE [LARGE SCALE GENOMIC DNA]</scope>
    <source>
        <strain evidence="2 3">14C53</strain>
    </source>
</reference>
<dbReference type="OrthoDB" id="3482897at2"/>
<proteinExistence type="predicted"/>
<feature type="transmembrane region" description="Helical" evidence="1">
    <location>
        <begin position="43"/>
        <end position="62"/>
    </location>
</feature>
<feature type="transmembrane region" description="Helical" evidence="1">
    <location>
        <begin position="20"/>
        <end position="37"/>
    </location>
</feature>
<dbReference type="AlphaFoldDB" id="A0A5C4J9S1"/>